<dbReference type="AlphaFoldDB" id="A0A8S9PQX3"/>
<protein>
    <submittedName>
        <fullName evidence="1">Uncharacterized protein</fullName>
    </submittedName>
</protein>
<gene>
    <name evidence="1" type="ORF">F2Q69_00048347</name>
</gene>
<dbReference type="Proteomes" id="UP000712600">
    <property type="component" value="Unassembled WGS sequence"/>
</dbReference>
<dbReference type="EMBL" id="QGKX02001347">
    <property type="protein sequence ID" value="KAF3521931.1"/>
    <property type="molecule type" value="Genomic_DNA"/>
</dbReference>
<reference evidence="1" key="1">
    <citation type="submission" date="2019-12" db="EMBL/GenBank/DDBJ databases">
        <title>Genome sequencing and annotation of Brassica cretica.</title>
        <authorList>
            <person name="Studholme D.J."/>
            <person name="Sarris P."/>
        </authorList>
    </citation>
    <scope>NUCLEOTIDE SEQUENCE</scope>
    <source>
        <strain evidence="1">PFS-109/04</strain>
        <tissue evidence="1">Leaf</tissue>
    </source>
</reference>
<evidence type="ECO:0000313" key="2">
    <source>
        <dbReference type="Proteomes" id="UP000712600"/>
    </source>
</evidence>
<accession>A0A8S9PQX3</accession>
<name>A0A8S9PQX3_BRACR</name>
<organism evidence="1 2">
    <name type="scientific">Brassica cretica</name>
    <name type="common">Mustard</name>
    <dbReference type="NCBI Taxonomy" id="69181"/>
    <lineage>
        <taxon>Eukaryota</taxon>
        <taxon>Viridiplantae</taxon>
        <taxon>Streptophyta</taxon>
        <taxon>Embryophyta</taxon>
        <taxon>Tracheophyta</taxon>
        <taxon>Spermatophyta</taxon>
        <taxon>Magnoliopsida</taxon>
        <taxon>eudicotyledons</taxon>
        <taxon>Gunneridae</taxon>
        <taxon>Pentapetalae</taxon>
        <taxon>rosids</taxon>
        <taxon>malvids</taxon>
        <taxon>Brassicales</taxon>
        <taxon>Brassicaceae</taxon>
        <taxon>Brassiceae</taxon>
        <taxon>Brassica</taxon>
    </lineage>
</organism>
<evidence type="ECO:0000313" key="1">
    <source>
        <dbReference type="EMBL" id="KAF3521931.1"/>
    </source>
</evidence>
<comment type="caution">
    <text evidence="1">The sequence shown here is derived from an EMBL/GenBank/DDBJ whole genome shotgun (WGS) entry which is preliminary data.</text>
</comment>
<proteinExistence type="predicted"/>
<sequence length="73" mass="8331">MASQRRPMASQRRSMPIADRRFRCIWSILEPFEMQNCEDALEVNHDPRSKVMLSFLKGVSSDARAEDVGDSSS</sequence>